<name>A0A183GRG2_HELPZ</name>
<proteinExistence type="predicted"/>
<evidence type="ECO:0000313" key="2">
    <source>
        <dbReference type="EMBL" id="VDP50236.1"/>
    </source>
</evidence>
<evidence type="ECO:0000313" key="3">
    <source>
        <dbReference type="Proteomes" id="UP000050761"/>
    </source>
</evidence>
<feature type="region of interest" description="Disordered" evidence="1">
    <location>
        <begin position="68"/>
        <end position="95"/>
    </location>
</feature>
<dbReference type="Proteomes" id="UP000050761">
    <property type="component" value="Unassembled WGS sequence"/>
</dbReference>
<keyword evidence="3" id="KW-1185">Reference proteome</keyword>
<evidence type="ECO:0000313" key="4">
    <source>
        <dbReference type="WBParaSite" id="HPBE_0002528201-mRNA-1"/>
    </source>
</evidence>
<reference evidence="2 3" key="1">
    <citation type="submission" date="2018-11" db="EMBL/GenBank/DDBJ databases">
        <authorList>
            <consortium name="Pathogen Informatics"/>
        </authorList>
    </citation>
    <scope>NUCLEOTIDE SEQUENCE [LARGE SCALE GENOMIC DNA]</scope>
</reference>
<dbReference type="EMBL" id="UZAH01037653">
    <property type="protein sequence ID" value="VDP50236.1"/>
    <property type="molecule type" value="Genomic_DNA"/>
</dbReference>
<accession>A0A3P8I3P8</accession>
<organism evidence="3 4">
    <name type="scientific">Heligmosomoides polygyrus</name>
    <name type="common">Parasitic roundworm</name>
    <dbReference type="NCBI Taxonomy" id="6339"/>
    <lineage>
        <taxon>Eukaryota</taxon>
        <taxon>Metazoa</taxon>
        <taxon>Ecdysozoa</taxon>
        <taxon>Nematoda</taxon>
        <taxon>Chromadorea</taxon>
        <taxon>Rhabditida</taxon>
        <taxon>Rhabditina</taxon>
        <taxon>Rhabditomorpha</taxon>
        <taxon>Strongyloidea</taxon>
        <taxon>Heligmosomidae</taxon>
        <taxon>Heligmosomoides</taxon>
    </lineage>
</organism>
<evidence type="ECO:0000256" key="1">
    <source>
        <dbReference type="SAM" id="MobiDB-lite"/>
    </source>
</evidence>
<protein>
    <submittedName>
        <fullName evidence="4">PID domain-containing protein</fullName>
    </submittedName>
</protein>
<feature type="compositionally biased region" description="Low complexity" evidence="1">
    <location>
        <begin position="76"/>
        <end position="87"/>
    </location>
</feature>
<dbReference type="WBParaSite" id="HPBE_0002528201-mRNA-1">
    <property type="protein sequence ID" value="HPBE_0002528201-mRNA-1"/>
    <property type="gene ID" value="HPBE_0002528201"/>
</dbReference>
<accession>A0A183GRG2</accession>
<sequence>MEVPVMDIDMDIATRTARNETPSPVPISSHQPMPIFDPEHEELLMSDSEYHRYTAYCRVRYPDVDDHDLFDDEDNSQSSQSSLSQSSFGAPITPMPARKRFYEERAETHAETEPYSKRSRYDELPCLEFGVCLDRLRLGMRELSCPVSVIALRRNPTPFWLSLGDTDDGAIAFSDIIDRH</sequence>
<dbReference type="AlphaFoldDB" id="A0A183GRG2"/>
<reference evidence="4" key="2">
    <citation type="submission" date="2019-09" db="UniProtKB">
        <authorList>
            <consortium name="WormBaseParasite"/>
        </authorList>
    </citation>
    <scope>IDENTIFICATION</scope>
</reference>
<gene>
    <name evidence="2" type="ORF">HPBE_LOCUS25281</name>
</gene>